<accession>A0A845ALM8</accession>
<evidence type="ECO:0008006" key="4">
    <source>
        <dbReference type="Google" id="ProtNLM"/>
    </source>
</evidence>
<protein>
    <recommendedName>
        <fullName evidence="4">DoxX family protein</fullName>
    </recommendedName>
</protein>
<name>A0A845ALM8_9SPHN</name>
<organism evidence="2 3">
    <name type="scientific">Parerythrobacter jejuensis</name>
    <dbReference type="NCBI Taxonomy" id="795812"/>
    <lineage>
        <taxon>Bacteria</taxon>
        <taxon>Pseudomonadati</taxon>
        <taxon>Pseudomonadota</taxon>
        <taxon>Alphaproteobacteria</taxon>
        <taxon>Sphingomonadales</taxon>
        <taxon>Erythrobacteraceae</taxon>
        <taxon>Parerythrobacter</taxon>
    </lineage>
</organism>
<evidence type="ECO:0000256" key="1">
    <source>
        <dbReference type="SAM" id="Phobius"/>
    </source>
</evidence>
<feature type="transmembrane region" description="Helical" evidence="1">
    <location>
        <begin position="66"/>
        <end position="83"/>
    </location>
</feature>
<dbReference type="Proteomes" id="UP000446786">
    <property type="component" value="Unassembled WGS sequence"/>
</dbReference>
<keyword evidence="1" id="KW-0472">Membrane</keyword>
<dbReference type="RefSeq" id="WP_160779099.1">
    <property type="nucleotide sequence ID" value="NZ_BAAAZF010000001.1"/>
</dbReference>
<proteinExistence type="predicted"/>
<feature type="transmembrane region" description="Helical" evidence="1">
    <location>
        <begin position="89"/>
        <end position="105"/>
    </location>
</feature>
<feature type="transmembrane region" description="Helical" evidence="1">
    <location>
        <begin position="38"/>
        <end position="59"/>
    </location>
</feature>
<keyword evidence="1" id="KW-0812">Transmembrane</keyword>
<keyword evidence="3" id="KW-1185">Reference proteome</keyword>
<keyword evidence="1" id="KW-1133">Transmembrane helix</keyword>
<sequence>MKSAYFGILGLLVLLSLAAGVAKVLQAPQEVQFFIDAGWGQGLLLPFGLVQIAGGVLALLGRSRRIGAILMALGFFLSAVAIFLTGNTVFAFLSLIPVALAVLFIRRPHFES</sequence>
<reference evidence="2 3" key="1">
    <citation type="submission" date="2019-12" db="EMBL/GenBank/DDBJ databases">
        <title>Genomic-based taxomic classification of the family Erythrobacteraceae.</title>
        <authorList>
            <person name="Xu L."/>
        </authorList>
    </citation>
    <scope>NUCLEOTIDE SEQUENCE [LARGE SCALE GENOMIC DNA]</scope>
    <source>
        <strain evidence="2 3">JCM 16677</strain>
    </source>
</reference>
<comment type="caution">
    <text evidence="2">The sequence shown here is derived from an EMBL/GenBank/DDBJ whole genome shotgun (WGS) entry which is preliminary data.</text>
</comment>
<evidence type="ECO:0000313" key="2">
    <source>
        <dbReference type="EMBL" id="MXP31682.1"/>
    </source>
</evidence>
<gene>
    <name evidence="2" type="ORF">GRI94_07585</name>
</gene>
<dbReference type="OrthoDB" id="9256196at2"/>
<dbReference type="AlphaFoldDB" id="A0A845ALM8"/>
<dbReference type="EMBL" id="WTYE01000001">
    <property type="protein sequence ID" value="MXP31682.1"/>
    <property type="molecule type" value="Genomic_DNA"/>
</dbReference>
<evidence type="ECO:0000313" key="3">
    <source>
        <dbReference type="Proteomes" id="UP000446786"/>
    </source>
</evidence>